<dbReference type="SMART" id="SM00360">
    <property type="entry name" value="RRM"/>
    <property type="match status" value="3"/>
</dbReference>
<dbReference type="InterPro" id="IPR035979">
    <property type="entry name" value="RBD_domain_sf"/>
</dbReference>
<dbReference type="CDD" id="cd01439">
    <property type="entry name" value="TCCD_inducible_PARP_like"/>
    <property type="match status" value="1"/>
</dbReference>
<feature type="region of interest" description="Disordered" evidence="7">
    <location>
        <begin position="1163"/>
        <end position="1185"/>
    </location>
</feature>
<evidence type="ECO:0000313" key="8">
    <source>
        <dbReference type="EMBL" id="CAB3992452.1"/>
    </source>
</evidence>
<dbReference type="SUPFAM" id="SSF56399">
    <property type="entry name" value="ADP-ribosylation"/>
    <property type="match status" value="1"/>
</dbReference>
<dbReference type="PROSITE" id="PS51154">
    <property type="entry name" value="MACRO"/>
    <property type="match status" value="2"/>
</dbReference>
<dbReference type="GO" id="GO:0003723">
    <property type="term" value="F:RNA binding"/>
    <property type="evidence" value="ECO:0007669"/>
    <property type="project" value="UniProtKB-UniRule"/>
</dbReference>
<reference evidence="8" key="1">
    <citation type="submission" date="2020-04" db="EMBL/GenBank/DDBJ databases">
        <authorList>
            <person name="Alioto T."/>
            <person name="Alioto T."/>
            <person name="Gomez Garrido J."/>
        </authorList>
    </citation>
    <scope>NUCLEOTIDE SEQUENCE</scope>
    <source>
        <strain evidence="8">A484AB</strain>
    </source>
</reference>
<feature type="coiled-coil region" evidence="6">
    <location>
        <begin position="623"/>
        <end position="650"/>
    </location>
</feature>
<dbReference type="InterPro" id="IPR012677">
    <property type="entry name" value="Nucleotide-bd_a/b_plait_sf"/>
</dbReference>
<protein>
    <submittedName>
        <fullName evidence="8">Poly [ADP-ribose] polymerase 14-like isoform X2</fullName>
    </submittedName>
</protein>
<dbReference type="Gene3D" id="3.40.220.10">
    <property type="entry name" value="Leucine Aminopeptidase, subunit E, domain 1"/>
    <property type="match status" value="2"/>
</dbReference>
<evidence type="ECO:0000256" key="3">
    <source>
        <dbReference type="ARBA" id="ARBA00022679"/>
    </source>
</evidence>
<dbReference type="InterPro" id="IPR000504">
    <property type="entry name" value="RRM_dom"/>
</dbReference>
<dbReference type="PROSITE" id="PS50102">
    <property type="entry name" value="RRM"/>
    <property type="match status" value="1"/>
</dbReference>
<feature type="region of interest" description="Disordered" evidence="7">
    <location>
        <begin position="97"/>
        <end position="116"/>
    </location>
</feature>
<evidence type="ECO:0000256" key="6">
    <source>
        <dbReference type="SAM" id="Coils"/>
    </source>
</evidence>
<dbReference type="EMBL" id="CACRXK020002056">
    <property type="protein sequence ID" value="CAB3992452.1"/>
    <property type="molecule type" value="Genomic_DNA"/>
</dbReference>
<dbReference type="GO" id="GO:0005634">
    <property type="term" value="C:nucleus"/>
    <property type="evidence" value="ECO:0007669"/>
    <property type="project" value="UniProtKB-SubCell"/>
</dbReference>
<evidence type="ECO:0000256" key="7">
    <source>
        <dbReference type="SAM" id="MobiDB-lite"/>
    </source>
</evidence>
<dbReference type="SUPFAM" id="SSF54928">
    <property type="entry name" value="RNA-binding domain, RBD"/>
    <property type="match status" value="1"/>
</dbReference>
<dbReference type="OrthoDB" id="6133115at2759"/>
<dbReference type="SUPFAM" id="SSF52949">
    <property type="entry name" value="Macro domain-like"/>
    <property type="match status" value="2"/>
</dbReference>
<dbReference type="Proteomes" id="UP001152795">
    <property type="component" value="Unassembled WGS sequence"/>
</dbReference>
<dbReference type="Gene3D" id="3.30.70.330">
    <property type="match status" value="2"/>
</dbReference>
<dbReference type="Pfam" id="PF00644">
    <property type="entry name" value="PARP"/>
    <property type="match status" value="1"/>
</dbReference>
<keyword evidence="4" id="KW-0520">NAD</keyword>
<dbReference type="SMART" id="SM00506">
    <property type="entry name" value="A1pp"/>
    <property type="match status" value="2"/>
</dbReference>
<accession>A0A6S7GRA8</accession>
<proteinExistence type="predicted"/>
<keyword evidence="9" id="KW-1185">Reference proteome</keyword>
<dbReference type="GO" id="GO:0010629">
    <property type="term" value="P:negative regulation of gene expression"/>
    <property type="evidence" value="ECO:0007669"/>
    <property type="project" value="TreeGrafter"/>
</dbReference>
<keyword evidence="5" id="KW-0539">Nucleus</keyword>
<feature type="compositionally biased region" description="Polar residues" evidence="7">
    <location>
        <begin position="97"/>
        <end position="107"/>
    </location>
</feature>
<dbReference type="FunFam" id="3.90.228.10:FF:000008">
    <property type="entry name" value="Poly [ADP-ribose] polymerase"/>
    <property type="match status" value="1"/>
</dbReference>
<dbReference type="PANTHER" id="PTHR14453">
    <property type="entry name" value="PARP/ZINC FINGER CCCH TYPE DOMAIN CONTAINING PROTEIN"/>
    <property type="match status" value="1"/>
</dbReference>
<dbReference type="GO" id="GO:0003714">
    <property type="term" value="F:transcription corepressor activity"/>
    <property type="evidence" value="ECO:0007669"/>
    <property type="project" value="TreeGrafter"/>
</dbReference>
<dbReference type="GO" id="GO:0005737">
    <property type="term" value="C:cytoplasm"/>
    <property type="evidence" value="ECO:0007669"/>
    <property type="project" value="TreeGrafter"/>
</dbReference>
<dbReference type="PROSITE" id="PS51059">
    <property type="entry name" value="PARP_CATALYTIC"/>
    <property type="match status" value="1"/>
</dbReference>
<sequence>MAGLSEPSFDAKRMVVVSKFPSNVGENELTIHFQKKGNSGGGEVNDVVLVGRVAFVTFDSHEVATSVLNHSEQVIYGQKIEVQSYESWLTNKKIQEGSSAMDNQGRSQPEDAASKDTQNVLKVSTVFEPTHDRSILLAKNLNPKTSKETLQKFVESKKNVDVFNVVFGKDGKAIVILKNEIDKDYSKKERSNKSMKLDGSIISLEFAPLTKGIRISNIPRGTRLDYIRFIFSNTRIGGGPVTDMMLDRRNGVANVYFEKMSVVSELVKKDHKFKDVPLTVIPYYDDFEELQEIATKITVLSGNYHIDPLIMNYLFIKHEIQNIFDFATMKYNQETSRFDFTKEFDDPKLAQEFENKLKEFVYSFIKDEVRIPKTVFETVKEAIEEKKAEFEAEKINFSFDGYRVIFIGKKEDVTLQKRSAEATIDKSLEKAKFEATELVIDDKNKLKFLNFIDYFKNVMTEFPGVKIHGMESSSGKLSLLGTAEKSKDVILRILQDLRKISEIDVKMSDRQIDFLKRTECQIVNDELKKDDVMLMLLTIKEHVEAKAFQAKIMTLKKCDNYTEEKRLLNIVHAKTSEKLVKVDEETASFLAKSDKLQKFKKEKFEQHQVFIDQELKDPCNIWIVCKESMMKNAEQELTCLTDEMKIARCKFKPMNPMEIRFLKEHCLGKIKEKEKYCEAEGVAVLEIDSGSLEVKGTQAGRKEMITFLLYLAGQIDCKAYPVTEPGMKKLMGATNVIISEIEKSHKCVIESNTHPEETDGKTKGDGGATSTMNLPYQSMSFVNDKEIDVIVNTTNHKVDLNGNSCGRALLKVAGKELLSECQRIGSLKPGEMAPTGPAKLNCKRVYHVRASPWNNGKGAQILRTLIKKCLDQVEKDKLRSIAIPAIGTGNLHCPRPDVTKILFEEVTGFFNAHPQSTIGEVHFVAFNGDHATVDAFLDAHKEIRSVILSRTRKHVPVVLFRNKVVSNAGSQSNVTFTEKHDGSLELSLGSGKLTVQIVCDDISKERTDLIMHVTRQDFSVKGGVAKSLIKAGGNSIIQECKALGKPTLYSTQYTKAGRLAVRQIAHVIAPSSMKVADLRKCLDTFFDDVSKKNIARVSFSAIGAGAMGYSERQSADLIFDSLSRIAKSKNHALSLIRIVILEKAKFTKFKDATQLYFFSRGTASSSPRPVDACASHSRKPAESVGGDESMSIRIYSDDREKIGKAWIELERKISQNIHEKNINNDVIKNFTDRDLEKLHELERDNDVKIKVDKSKGMLTIKGYIADVANVQEKIIKFLTDIKGNESKASLSKRFCQQVCISIFKKMNFVGKRACIVARLTRFSWGSEKRYIRLSTLPFPLERLLPDYWDNSLTGKKFHKITLYTSSKEYKDVETAFHKTAPNQIVRVERIQNKEIYGHYNLKRQAMMKKFGSKFPEKELMLFHGTSVENIEKINAGGLNRSYAGPHATAFGKGVYFARDAKYSCSTRFSPPDSHGLRYMYYARVLVGDYTKGNSSMRVPPNKNSANTYETYDSVVDNLVNPTKYVMFQDYEYYTEYLITFK</sequence>
<evidence type="ECO:0000256" key="5">
    <source>
        <dbReference type="ARBA" id="ARBA00023242"/>
    </source>
</evidence>
<comment type="subcellular location">
    <subcellularLocation>
        <location evidence="1">Nucleus</location>
    </subcellularLocation>
</comment>
<organism evidence="8 9">
    <name type="scientific">Paramuricea clavata</name>
    <name type="common">Red gorgonian</name>
    <name type="synonym">Violescent sea-whip</name>
    <dbReference type="NCBI Taxonomy" id="317549"/>
    <lineage>
        <taxon>Eukaryota</taxon>
        <taxon>Metazoa</taxon>
        <taxon>Cnidaria</taxon>
        <taxon>Anthozoa</taxon>
        <taxon>Octocorallia</taxon>
        <taxon>Malacalcyonacea</taxon>
        <taxon>Plexauridae</taxon>
        <taxon>Paramuricea</taxon>
    </lineage>
</organism>
<name>A0A6S7GRA8_PARCT</name>
<keyword evidence="2" id="KW-0328">Glycosyltransferase</keyword>
<evidence type="ECO:0000256" key="2">
    <source>
        <dbReference type="ARBA" id="ARBA00022676"/>
    </source>
</evidence>
<dbReference type="InterPro" id="IPR043472">
    <property type="entry name" value="Macro_dom-like"/>
</dbReference>
<dbReference type="InterPro" id="IPR052056">
    <property type="entry name" value="Mono-ARTD/PARP"/>
</dbReference>
<dbReference type="Pfam" id="PF23254">
    <property type="entry name" value="KH_PARP14_8"/>
    <property type="match status" value="1"/>
</dbReference>
<keyword evidence="6" id="KW-0175">Coiled coil</keyword>
<dbReference type="GO" id="GO:0003950">
    <property type="term" value="F:NAD+ poly-ADP-ribosyltransferase activity"/>
    <property type="evidence" value="ECO:0007669"/>
    <property type="project" value="UniProtKB-UniRule"/>
</dbReference>
<dbReference type="InterPro" id="IPR002589">
    <property type="entry name" value="Macro_dom"/>
</dbReference>
<dbReference type="InterPro" id="IPR012317">
    <property type="entry name" value="Poly(ADP-ribose)pol_cat_dom"/>
</dbReference>
<evidence type="ECO:0000256" key="1">
    <source>
        <dbReference type="ARBA" id="ARBA00004123"/>
    </source>
</evidence>
<dbReference type="Pfam" id="PF01661">
    <property type="entry name" value="Macro"/>
    <property type="match status" value="2"/>
</dbReference>
<keyword evidence="3" id="KW-0808">Transferase</keyword>
<dbReference type="Pfam" id="PF23085">
    <property type="entry name" value="RRM_PARP14_3"/>
    <property type="match status" value="2"/>
</dbReference>
<comment type="caution">
    <text evidence="8">The sequence shown here is derived from an EMBL/GenBank/DDBJ whole genome shotgun (WGS) entry which is preliminary data.</text>
</comment>
<dbReference type="Gene3D" id="3.90.228.10">
    <property type="match status" value="1"/>
</dbReference>
<dbReference type="PANTHER" id="PTHR14453:SF67">
    <property type="entry name" value="POLY [ADP-RIBOSE] POLYMERASE"/>
    <property type="match status" value="1"/>
</dbReference>
<gene>
    <name evidence="8" type="ORF">PACLA_8A042212</name>
</gene>
<evidence type="ECO:0000256" key="4">
    <source>
        <dbReference type="ARBA" id="ARBA00023027"/>
    </source>
</evidence>
<evidence type="ECO:0000313" key="9">
    <source>
        <dbReference type="Proteomes" id="UP001152795"/>
    </source>
</evidence>
<dbReference type="InterPro" id="IPR057049">
    <property type="entry name" value="PARP14_KH_8"/>
</dbReference>